<feature type="compositionally biased region" description="Polar residues" evidence="1">
    <location>
        <begin position="251"/>
        <end position="271"/>
    </location>
</feature>
<name>A0A8H6I6T7_9AGAR</name>
<dbReference type="Proteomes" id="UP000521943">
    <property type="component" value="Unassembled WGS sequence"/>
</dbReference>
<feature type="region of interest" description="Disordered" evidence="1">
    <location>
        <begin position="165"/>
        <end position="190"/>
    </location>
</feature>
<gene>
    <name evidence="2" type="ORF">DFP72DRAFT_1065091</name>
</gene>
<proteinExistence type="predicted"/>
<sequence>MTACSRDDDVPHTSDVLEGLPISSAPSWHADLDSIDSLYGPSIDDVGSHTSHRARLATTAEYASSNEVVVLDCEASANRRPEARGVGDDWKRRPGRRREWMAKEEKQYNQRSVTNTLGSSRKLNLPSTDPANPYLASLPRILYKIGVSNCPRAYAPDIDGDGHGTAHASFGNHSEKVETTTTAAKKARGKVRRWMNEWTTASSLMLRAPRTPGHPNHMPYAKASPASFSTSTTANHIPPNELVPRSRPLKPTNSSHLSNARPSSNLAPLSIPPSSRLQVSLKTAFQAHNRTADAIQVLELDHDGLHNSLHNGPDLRRARWYKTLGNPANTVNTRFQRDQLQHPLCGIPTTRAVLSSCLSLRTPPSLSAPGFFAAAVNWMNACADSRFPRSQAPGYGS</sequence>
<evidence type="ECO:0000256" key="1">
    <source>
        <dbReference type="SAM" id="MobiDB-lite"/>
    </source>
</evidence>
<reference evidence="2 3" key="1">
    <citation type="submission" date="2020-07" db="EMBL/GenBank/DDBJ databases">
        <title>Comparative genomics of pyrophilous fungi reveals a link between fire events and developmental genes.</title>
        <authorList>
            <consortium name="DOE Joint Genome Institute"/>
            <person name="Steindorff A.S."/>
            <person name="Carver A."/>
            <person name="Calhoun S."/>
            <person name="Stillman K."/>
            <person name="Liu H."/>
            <person name="Lipzen A."/>
            <person name="Pangilinan J."/>
            <person name="Labutti K."/>
            <person name="Bruns T.D."/>
            <person name="Grigoriev I.V."/>
        </authorList>
    </citation>
    <scope>NUCLEOTIDE SEQUENCE [LARGE SCALE GENOMIC DNA]</scope>
    <source>
        <strain evidence="2 3">CBS 144469</strain>
    </source>
</reference>
<dbReference type="AlphaFoldDB" id="A0A8H6I6T7"/>
<organism evidence="2 3">
    <name type="scientific">Ephemerocybe angulata</name>
    <dbReference type="NCBI Taxonomy" id="980116"/>
    <lineage>
        <taxon>Eukaryota</taxon>
        <taxon>Fungi</taxon>
        <taxon>Dikarya</taxon>
        <taxon>Basidiomycota</taxon>
        <taxon>Agaricomycotina</taxon>
        <taxon>Agaricomycetes</taxon>
        <taxon>Agaricomycetidae</taxon>
        <taxon>Agaricales</taxon>
        <taxon>Agaricineae</taxon>
        <taxon>Psathyrellaceae</taxon>
        <taxon>Ephemerocybe</taxon>
    </lineage>
</organism>
<feature type="region of interest" description="Disordered" evidence="1">
    <location>
        <begin position="224"/>
        <end position="271"/>
    </location>
</feature>
<feature type="compositionally biased region" description="Basic and acidic residues" evidence="1">
    <location>
        <begin position="1"/>
        <end position="12"/>
    </location>
</feature>
<keyword evidence="3" id="KW-1185">Reference proteome</keyword>
<evidence type="ECO:0000313" key="3">
    <source>
        <dbReference type="Proteomes" id="UP000521943"/>
    </source>
</evidence>
<protein>
    <submittedName>
        <fullName evidence="2">Uncharacterized protein</fullName>
    </submittedName>
</protein>
<comment type="caution">
    <text evidence="2">The sequence shown here is derived from an EMBL/GenBank/DDBJ whole genome shotgun (WGS) entry which is preliminary data.</text>
</comment>
<feature type="region of interest" description="Disordered" evidence="1">
    <location>
        <begin position="1"/>
        <end position="23"/>
    </location>
</feature>
<evidence type="ECO:0000313" key="2">
    <source>
        <dbReference type="EMBL" id="KAF6758401.1"/>
    </source>
</evidence>
<dbReference type="EMBL" id="JACGCI010000019">
    <property type="protein sequence ID" value="KAF6758401.1"/>
    <property type="molecule type" value="Genomic_DNA"/>
</dbReference>
<feature type="compositionally biased region" description="Low complexity" evidence="1">
    <location>
        <begin position="224"/>
        <end position="234"/>
    </location>
</feature>
<accession>A0A8H6I6T7</accession>